<feature type="compositionally biased region" description="Basic residues" evidence="4">
    <location>
        <begin position="188"/>
        <end position="208"/>
    </location>
</feature>
<feature type="coiled-coil region" evidence="3">
    <location>
        <begin position="254"/>
        <end position="287"/>
    </location>
</feature>
<feature type="compositionally biased region" description="Basic residues" evidence="4">
    <location>
        <begin position="133"/>
        <end position="143"/>
    </location>
</feature>
<comment type="similarity">
    <text evidence="1">Belongs to the RRP7 family.</text>
</comment>
<feature type="region of interest" description="Disordered" evidence="4">
    <location>
        <begin position="610"/>
        <end position="629"/>
    </location>
</feature>
<feature type="compositionally biased region" description="Basic and acidic residues" evidence="4">
    <location>
        <begin position="7"/>
        <end position="19"/>
    </location>
</feature>
<feature type="region of interest" description="Disordered" evidence="4">
    <location>
        <begin position="1"/>
        <end position="35"/>
    </location>
</feature>
<dbReference type="Proteomes" id="UP000275267">
    <property type="component" value="Unassembled WGS sequence"/>
</dbReference>
<reference evidence="8" key="1">
    <citation type="journal article" date="2019" name="Nat. Commun.">
        <title>The genome of broomcorn millet.</title>
        <authorList>
            <person name="Zou C."/>
            <person name="Miki D."/>
            <person name="Li D."/>
            <person name="Tang Q."/>
            <person name="Xiao L."/>
            <person name="Rajput S."/>
            <person name="Deng P."/>
            <person name="Jia W."/>
            <person name="Huang R."/>
            <person name="Zhang M."/>
            <person name="Sun Y."/>
            <person name="Hu J."/>
            <person name="Fu X."/>
            <person name="Schnable P.S."/>
            <person name="Li F."/>
            <person name="Zhang H."/>
            <person name="Feng B."/>
            <person name="Zhu X."/>
            <person name="Liu R."/>
            <person name="Schnable J.C."/>
            <person name="Zhu J.-K."/>
            <person name="Zhang H."/>
        </authorList>
    </citation>
    <scope>NUCLEOTIDE SEQUENCE [LARGE SCALE GENOMIC DNA]</scope>
</reference>
<dbReference type="STRING" id="4540.A0A3L6QF61"/>
<feature type="domain" description="Ribosomal RNA-processing protein 7 C-terminal" evidence="5">
    <location>
        <begin position="249"/>
        <end position="342"/>
    </location>
</feature>
<evidence type="ECO:0000313" key="8">
    <source>
        <dbReference type="Proteomes" id="UP000275267"/>
    </source>
</evidence>
<dbReference type="EMBL" id="PQIB02000012">
    <property type="protein sequence ID" value="RLM77966.1"/>
    <property type="molecule type" value="Genomic_DNA"/>
</dbReference>
<organism evidence="7 8">
    <name type="scientific">Panicum miliaceum</name>
    <name type="common">Proso millet</name>
    <name type="synonym">Broomcorn millet</name>
    <dbReference type="NCBI Taxonomy" id="4540"/>
    <lineage>
        <taxon>Eukaryota</taxon>
        <taxon>Viridiplantae</taxon>
        <taxon>Streptophyta</taxon>
        <taxon>Embryophyta</taxon>
        <taxon>Tracheophyta</taxon>
        <taxon>Spermatophyta</taxon>
        <taxon>Magnoliopsida</taxon>
        <taxon>Liliopsida</taxon>
        <taxon>Poales</taxon>
        <taxon>Poaceae</taxon>
        <taxon>PACMAD clade</taxon>
        <taxon>Panicoideae</taxon>
        <taxon>Panicodae</taxon>
        <taxon>Paniceae</taxon>
        <taxon>Panicinae</taxon>
        <taxon>Panicum</taxon>
        <taxon>Panicum sect. Panicum</taxon>
    </lineage>
</organism>
<feature type="region of interest" description="Disordered" evidence="4">
    <location>
        <begin position="65"/>
        <end position="222"/>
    </location>
</feature>
<evidence type="ECO:0000256" key="4">
    <source>
        <dbReference type="SAM" id="MobiDB-lite"/>
    </source>
</evidence>
<dbReference type="GO" id="GO:0006364">
    <property type="term" value="P:rRNA processing"/>
    <property type="evidence" value="ECO:0007669"/>
    <property type="project" value="TreeGrafter"/>
</dbReference>
<dbReference type="InterPro" id="IPR024326">
    <property type="entry name" value="RRP7_C"/>
</dbReference>
<gene>
    <name evidence="7" type="ORF">C2845_PM12G26960</name>
</gene>
<feature type="domain" description="Trichome birefringence-like C-terminal" evidence="6">
    <location>
        <begin position="388"/>
        <end position="566"/>
    </location>
</feature>
<feature type="compositionally biased region" description="Polar residues" evidence="4">
    <location>
        <begin position="158"/>
        <end position="170"/>
    </location>
</feature>
<feature type="domain" description="Trichome birefringence-like C-terminal" evidence="6">
    <location>
        <begin position="672"/>
        <end position="839"/>
    </location>
</feature>
<dbReference type="Pfam" id="PF12923">
    <property type="entry name" value="RRP7"/>
    <property type="match status" value="1"/>
</dbReference>
<evidence type="ECO:0000259" key="6">
    <source>
        <dbReference type="Pfam" id="PF13839"/>
    </source>
</evidence>
<sequence>MGKSKDKKASREAKEDKKLALGVKKKQLKRKKDRVVECAVDSEPAAEHGVVEDKELARRKKIALLKQKKKNKHAKVKSSHARADDVVESLSDSKDDATPKLKKKKSKKKLMESSSPVKVYESSVASDDAGASKLKKKKRKVKGGKSSAGITDAEETLHVNQIEETQSADVNQLAARSEDMDNEGPEKAKRRKKKELKRSGKAKTNKHASSKENNLERHVEVDTANADEIPSVDEDCSRGMKKWILEYKQNRPGLKVLQERIDEFIVAHEEQQEKERKEREARAAEDGWTVVVHHKGRKKTTDTESGTAVGSVSLAAMQEKMAKKKPKEVDMNFYRFQKREAHLSGVCGGGGWLGGVQGGINAGELYQQYLPLVQVAQPVEVVTTAEVDVTGRAVRRDFHYGSHGFNVSLFWSPFLVKANLSNAELGLGLWDMHLDTPDARWAAHIADFDYVVLSGTNWFFRPSVYREGGRVVGRNGGAASGAHGATAEVPVSGAVRAAFRTALGAIAAREGFRGKALVRTVTPAHFENGEWNTGGDCVRTRPFRRGERDRDAVVAEFRAPQVKPHKSNPSPKRSAAIVTPVVVLLVLALVSVYDMTFSNRYPHIDRVAASSSSSSLPSPANYSSSAPPATTADSGSLLVAAADATGRPCAHVSQEAQPVEVRTSPEIDVTGRAVRRDYHYGNHGFTISLFWSPFLVKANQSNATLGQWDLHLDTADSRWAAHIADFDYIVLSGTNWFLRPSVYREGGRAVAHNGAAATAGNLTELPVPRAVRAAFRTALGAIAAREGFRGKAVLRTVTPAHFENGEWNTGGDCVRTRPFRRGARALGAVEAEYRGAQVSSSVAPYRQCHHWETQKKKKKEKGMRGRRRALHNPTLPGSTSRNGIIRSLSQLTDAGCVQTSDMQATMARSHSFLDPFHGWNPIVIEALQADAAVRLFGGGKRRPPLTLTAETHAAINAAKRTGSEVDFRLGNMVLAVTGVHHRLTVSWHIFPLFAASETSSPSALHVHVRHTKSTAVDQRATPSLLSLMSSTLLESS</sequence>
<dbReference type="InterPro" id="IPR026057">
    <property type="entry name" value="TBL_C"/>
</dbReference>
<name>A0A3L6QF61_PANMI</name>
<feature type="compositionally biased region" description="Basic and acidic residues" evidence="4">
    <location>
        <begin position="176"/>
        <end position="187"/>
    </location>
</feature>
<dbReference type="PANTHER" id="PTHR13191">
    <property type="entry name" value="RIBOSOMAL RNA PROCESSING PROTEIN 7-RELATED"/>
    <property type="match status" value="1"/>
</dbReference>
<evidence type="ECO:0000313" key="7">
    <source>
        <dbReference type="EMBL" id="RLM77966.1"/>
    </source>
</evidence>
<comment type="similarity">
    <text evidence="2">Belongs to the PC-esterase family. TBL subfamily.</text>
</comment>
<feature type="region of interest" description="Disordered" evidence="4">
    <location>
        <begin position="853"/>
        <end position="882"/>
    </location>
</feature>
<dbReference type="GO" id="GO:0000028">
    <property type="term" value="P:ribosomal small subunit assembly"/>
    <property type="evidence" value="ECO:0007669"/>
    <property type="project" value="TreeGrafter"/>
</dbReference>
<feature type="compositionally biased region" description="Basic and acidic residues" evidence="4">
    <location>
        <begin position="209"/>
        <end position="221"/>
    </location>
</feature>
<evidence type="ECO:0000256" key="1">
    <source>
        <dbReference type="ARBA" id="ARBA00006110"/>
    </source>
</evidence>
<feature type="compositionally biased region" description="Basic and acidic residues" evidence="4">
    <location>
        <begin position="81"/>
        <end position="99"/>
    </location>
</feature>
<keyword evidence="3" id="KW-0175">Coiled coil</keyword>
<dbReference type="InterPro" id="IPR040446">
    <property type="entry name" value="RRP7"/>
</dbReference>
<dbReference type="AlphaFoldDB" id="A0A3L6QF61"/>
<dbReference type="PANTHER" id="PTHR13191:SF0">
    <property type="entry name" value="RIBOSOMAL RNA-PROCESSING PROTEIN 7 HOMOLOG A-RELATED"/>
    <property type="match status" value="1"/>
</dbReference>
<accession>A0A3L6QF61</accession>
<feature type="compositionally biased region" description="Basic residues" evidence="4">
    <location>
        <begin position="23"/>
        <end position="33"/>
    </location>
</feature>
<feature type="compositionally biased region" description="Basic residues" evidence="4">
    <location>
        <begin position="65"/>
        <end position="80"/>
    </location>
</feature>
<dbReference type="GO" id="GO:0016740">
    <property type="term" value="F:transferase activity"/>
    <property type="evidence" value="ECO:0007669"/>
    <property type="project" value="InterPro"/>
</dbReference>
<evidence type="ECO:0000256" key="3">
    <source>
        <dbReference type="SAM" id="Coils"/>
    </source>
</evidence>
<protein>
    <submittedName>
        <fullName evidence="7">Uncharacterized protein</fullName>
    </submittedName>
</protein>
<keyword evidence="8" id="KW-1185">Reference proteome</keyword>
<dbReference type="Pfam" id="PF13839">
    <property type="entry name" value="PC-Esterase"/>
    <property type="match status" value="2"/>
</dbReference>
<evidence type="ECO:0000259" key="5">
    <source>
        <dbReference type="Pfam" id="PF12923"/>
    </source>
</evidence>
<proteinExistence type="inferred from homology"/>
<evidence type="ECO:0000256" key="2">
    <source>
        <dbReference type="ARBA" id="ARBA00007727"/>
    </source>
</evidence>
<feature type="compositionally biased region" description="Basic residues" evidence="4">
    <location>
        <begin position="855"/>
        <end position="870"/>
    </location>
</feature>
<dbReference type="OrthoDB" id="5390at2759"/>
<dbReference type="GO" id="GO:0032545">
    <property type="term" value="C:CURI complex"/>
    <property type="evidence" value="ECO:0007669"/>
    <property type="project" value="TreeGrafter"/>
</dbReference>
<dbReference type="GO" id="GO:0034456">
    <property type="term" value="C:UTP-C complex"/>
    <property type="evidence" value="ECO:0007669"/>
    <property type="project" value="TreeGrafter"/>
</dbReference>
<comment type="caution">
    <text evidence="7">The sequence shown here is derived from an EMBL/GenBank/DDBJ whole genome shotgun (WGS) entry which is preliminary data.</text>
</comment>